<dbReference type="AlphaFoldDB" id="A0A0D1YVW6"/>
<dbReference type="InterPro" id="IPR000182">
    <property type="entry name" value="GNAT_dom"/>
</dbReference>
<dbReference type="Gene3D" id="3.40.630.30">
    <property type="match status" value="1"/>
</dbReference>
<dbReference type="STRING" id="1016849.A0A0D1YVW6"/>
<dbReference type="InterPro" id="IPR016181">
    <property type="entry name" value="Acyl_CoA_acyltransferase"/>
</dbReference>
<dbReference type="HOGENOM" id="CLU_073647_1_0_1"/>
<dbReference type="Proteomes" id="UP000053599">
    <property type="component" value="Unassembled WGS sequence"/>
</dbReference>
<sequence length="216" mass="24566">MNLDGPPYPYTEKDWSQWYPFVSKAARGCATELQAIHDSLQLMQGSSGDDSQVGSQQRRWVSESMLPWTIRELPGLQSDNEAGRFIGAITIERGTFLYILDEDERRRRKQENNALEAGDPNIIWEVGFYLNPDYHGRGIMPAVLRTLIIHILVPYTNVHTLMATYFEYNTPSRRVFEKCGFKFVQLLPGAVTLPPTKNNGITGRKVGLGVMRWQSA</sequence>
<evidence type="ECO:0000313" key="2">
    <source>
        <dbReference type="EMBL" id="KIV78973.1"/>
    </source>
</evidence>
<reference evidence="2 3" key="1">
    <citation type="submission" date="2015-01" db="EMBL/GenBank/DDBJ databases">
        <title>The Genome Sequence of Exophiala sideris CBS121828.</title>
        <authorList>
            <consortium name="The Broad Institute Genomics Platform"/>
            <person name="Cuomo C."/>
            <person name="de Hoog S."/>
            <person name="Gorbushina A."/>
            <person name="Stielow B."/>
            <person name="Teixiera M."/>
            <person name="Abouelleil A."/>
            <person name="Chapman S.B."/>
            <person name="Priest M."/>
            <person name="Young S.K."/>
            <person name="Wortman J."/>
            <person name="Nusbaum C."/>
            <person name="Birren B."/>
        </authorList>
    </citation>
    <scope>NUCLEOTIDE SEQUENCE [LARGE SCALE GENOMIC DNA]</scope>
    <source>
        <strain evidence="2 3">CBS 121828</strain>
    </source>
</reference>
<dbReference type="SUPFAM" id="SSF55729">
    <property type="entry name" value="Acyl-CoA N-acyltransferases (Nat)"/>
    <property type="match status" value="1"/>
</dbReference>
<dbReference type="EMBL" id="KN846953">
    <property type="protein sequence ID" value="KIV78973.1"/>
    <property type="molecule type" value="Genomic_DNA"/>
</dbReference>
<dbReference type="PANTHER" id="PTHR43328:SF1">
    <property type="entry name" value="N-ACETYLTRANSFERASE DOMAIN-CONTAINING PROTEIN"/>
    <property type="match status" value="1"/>
</dbReference>
<proteinExistence type="predicted"/>
<gene>
    <name evidence="2" type="ORF">PV11_06571</name>
</gene>
<dbReference type="OrthoDB" id="630895at2759"/>
<evidence type="ECO:0000313" key="3">
    <source>
        <dbReference type="Proteomes" id="UP000053599"/>
    </source>
</evidence>
<organism evidence="2 3">
    <name type="scientific">Exophiala sideris</name>
    <dbReference type="NCBI Taxonomy" id="1016849"/>
    <lineage>
        <taxon>Eukaryota</taxon>
        <taxon>Fungi</taxon>
        <taxon>Dikarya</taxon>
        <taxon>Ascomycota</taxon>
        <taxon>Pezizomycotina</taxon>
        <taxon>Eurotiomycetes</taxon>
        <taxon>Chaetothyriomycetidae</taxon>
        <taxon>Chaetothyriales</taxon>
        <taxon>Herpotrichiellaceae</taxon>
        <taxon>Exophiala</taxon>
    </lineage>
</organism>
<accession>A0A0D1YVW6</accession>
<protein>
    <recommendedName>
        <fullName evidence="1">N-acetyltransferase domain-containing protein</fullName>
    </recommendedName>
</protein>
<evidence type="ECO:0000259" key="1">
    <source>
        <dbReference type="Pfam" id="PF13302"/>
    </source>
</evidence>
<dbReference type="Pfam" id="PF13302">
    <property type="entry name" value="Acetyltransf_3"/>
    <property type="match status" value="1"/>
</dbReference>
<dbReference type="PANTHER" id="PTHR43328">
    <property type="entry name" value="ACETYLTRANSFERASE-RELATED"/>
    <property type="match status" value="1"/>
</dbReference>
<dbReference type="GO" id="GO:0016747">
    <property type="term" value="F:acyltransferase activity, transferring groups other than amino-acyl groups"/>
    <property type="evidence" value="ECO:0007669"/>
    <property type="project" value="InterPro"/>
</dbReference>
<name>A0A0D1YVW6_9EURO</name>
<feature type="domain" description="N-acetyltransferase" evidence="1">
    <location>
        <begin position="66"/>
        <end position="182"/>
    </location>
</feature>